<dbReference type="InterPro" id="IPR000595">
    <property type="entry name" value="cNMP-bd_dom"/>
</dbReference>
<evidence type="ECO:0000313" key="4">
    <source>
        <dbReference type="Proteomes" id="UP001597168"/>
    </source>
</evidence>
<evidence type="ECO:0000313" key="3">
    <source>
        <dbReference type="EMBL" id="MFD1150282.1"/>
    </source>
</evidence>
<dbReference type="PROSITE" id="PS50104">
    <property type="entry name" value="TIR"/>
    <property type="match status" value="1"/>
</dbReference>
<protein>
    <submittedName>
        <fullName evidence="3">TIR domain-containing protein</fullName>
    </submittedName>
</protein>
<dbReference type="SUPFAM" id="SSF55073">
    <property type="entry name" value="Nucleotide cyclase"/>
    <property type="match status" value="1"/>
</dbReference>
<dbReference type="InterPro" id="IPR018490">
    <property type="entry name" value="cNMP-bd_dom_sf"/>
</dbReference>
<dbReference type="PROSITE" id="PS50042">
    <property type="entry name" value="CNMP_BINDING_3"/>
    <property type="match status" value="1"/>
</dbReference>
<reference evidence="4" key="1">
    <citation type="journal article" date="2019" name="Int. J. Syst. Evol. Microbiol.">
        <title>The Global Catalogue of Microorganisms (GCM) 10K type strain sequencing project: providing services to taxonomists for standard genome sequencing and annotation.</title>
        <authorList>
            <consortium name="The Broad Institute Genomics Platform"/>
            <consortium name="The Broad Institute Genome Sequencing Center for Infectious Disease"/>
            <person name="Wu L."/>
            <person name="Ma J."/>
        </authorList>
    </citation>
    <scope>NUCLEOTIDE SEQUENCE [LARGE SCALE GENOMIC DNA]</scope>
    <source>
        <strain evidence="4">CCUG 60214</strain>
    </source>
</reference>
<gene>
    <name evidence="3" type="ORF">ACFQ3T_24380</name>
</gene>
<evidence type="ECO:0000259" key="2">
    <source>
        <dbReference type="PROSITE" id="PS50104"/>
    </source>
</evidence>
<organism evidence="3 4">
    <name type="scientific">Saccharothrix hoggarensis</name>
    <dbReference type="NCBI Taxonomy" id="913853"/>
    <lineage>
        <taxon>Bacteria</taxon>
        <taxon>Bacillati</taxon>
        <taxon>Actinomycetota</taxon>
        <taxon>Actinomycetes</taxon>
        <taxon>Pseudonocardiales</taxon>
        <taxon>Pseudonocardiaceae</taxon>
        <taxon>Saccharothrix</taxon>
    </lineage>
</organism>
<dbReference type="Gene3D" id="2.60.120.10">
    <property type="entry name" value="Jelly Rolls"/>
    <property type="match status" value="1"/>
</dbReference>
<dbReference type="Proteomes" id="UP001597168">
    <property type="component" value="Unassembled WGS sequence"/>
</dbReference>
<dbReference type="SUPFAM" id="SSF52200">
    <property type="entry name" value="Toll/Interleukin receptor TIR domain"/>
    <property type="match status" value="1"/>
</dbReference>
<feature type="domain" description="TIR" evidence="2">
    <location>
        <begin position="544"/>
        <end position="676"/>
    </location>
</feature>
<dbReference type="EMBL" id="JBHTLK010000150">
    <property type="protein sequence ID" value="MFD1150282.1"/>
    <property type="molecule type" value="Genomic_DNA"/>
</dbReference>
<dbReference type="InterPro" id="IPR000157">
    <property type="entry name" value="TIR_dom"/>
</dbReference>
<accession>A0ABW3QZN7</accession>
<feature type="domain" description="Cyclic nucleotide-binding" evidence="1">
    <location>
        <begin position="255"/>
        <end position="358"/>
    </location>
</feature>
<dbReference type="InterPro" id="IPR035897">
    <property type="entry name" value="Toll_tir_struct_dom_sf"/>
</dbReference>
<dbReference type="Pfam" id="PF13676">
    <property type="entry name" value="TIR_2"/>
    <property type="match status" value="1"/>
</dbReference>
<dbReference type="Pfam" id="PF00027">
    <property type="entry name" value="cNMP_binding"/>
    <property type="match status" value="1"/>
</dbReference>
<proteinExistence type="predicted"/>
<dbReference type="InterPro" id="IPR029787">
    <property type="entry name" value="Nucleotide_cyclase"/>
</dbReference>
<comment type="caution">
    <text evidence="3">The sequence shown here is derived from an EMBL/GenBank/DDBJ whole genome shotgun (WGS) entry which is preliminary data.</text>
</comment>
<dbReference type="Gene3D" id="3.30.70.1230">
    <property type="entry name" value="Nucleotide cyclase"/>
    <property type="match status" value="1"/>
</dbReference>
<dbReference type="SMART" id="SM00100">
    <property type="entry name" value="cNMP"/>
    <property type="match status" value="1"/>
</dbReference>
<sequence>MPDVATTTLRQVAVVSCDIEGHSAEGADKQVERVRKINRIVGARVVRLGHDGVAWSSGGDGGHVVFFREDWQRDAVDLVEELRRWALATGVPLRITAHHGAVGEITGADGRRQPVGDAMNFAGWLLSLATSAGVVVSEEFRREVEAADIGPVAVFERARLFPHRDLPPRLLYLMTFPGLPSAWGGRGQDDRTAFTDSRGRADGWELLYYAKRIWQVNSNDKEVTAALAGVTGKLRSSPERVADTDGDGDAEGESIFSVLRPGQLNELLRLGQLVERTAGEIVCKFDDPGDSLFLILRGRVGVYNFEDEGYGPTAEPRHVQTVGDIVGELAYALGRNRTADLVALTDVALLSFNNDDIRVRLAQSRQGRLAVDLLENFVNERVLEHVAQSATYLVGPNGTGPLSSVDDDLGASLEDRRAAWREALRVLEEHSHLIPVPKGAVDLDVVLPRKSVPDHHGLYILTSGVVRPVDEPNVTLRGTDCPVLWVDLPELITGHPKAYEVVRDDTAMKVLYIGADGINDLSVPQRAALKAKLRDAAGRKPDDYEFDVYLCHTKRDEPLVREIRDRLTAADVRCWYDDTELEPGTLITEKIQVGLRSSRYVLACASANFMASEWAQREFGYALHLDVKRRDRPQALVLMLNEHDDKDDALPPLARDIKRLHYRRDGDFEKLVSLLLRRGEPVR</sequence>
<evidence type="ECO:0000259" key="1">
    <source>
        <dbReference type="PROSITE" id="PS50042"/>
    </source>
</evidence>
<dbReference type="RefSeq" id="WP_380726236.1">
    <property type="nucleotide sequence ID" value="NZ_JBHTLK010000150.1"/>
</dbReference>
<dbReference type="Gene3D" id="3.40.50.10140">
    <property type="entry name" value="Toll/interleukin-1 receptor homology (TIR) domain"/>
    <property type="match status" value="1"/>
</dbReference>
<dbReference type="SUPFAM" id="SSF51206">
    <property type="entry name" value="cAMP-binding domain-like"/>
    <property type="match status" value="1"/>
</dbReference>
<name>A0ABW3QZN7_9PSEU</name>
<dbReference type="InterPro" id="IPR014710">
    <property type="entry name" value="RmlC-like_jellyroll"/>
</dbReference>
<dbReference type="CDD" id="cd00038">
    <property type="entry name" value="CAP_ED"/>
    <property type="match status" value="1"/>
</dbReference>
<keyword evidence="4" id="KW-1185">Reference proteome</keyword>